<evidence type="ECO:0000256" key="2">
    <source>
        <dbReference type="ARBA" id="ARBA00023015"/>
    </source>
</evidence>
<reference evidence="9 10" key="1">
    <citation type="submission" date="2014-04" db="EMBL/GenBank/DDBJ databases">
        <authorList>
            <consortium name="DOE Joint Genome Institute"/>
            <person name="Kuo A."/>
            <person name="Zuccaro A."/>
            <person name="Kohler A."/>
            <person name="Nagy L.G."/>
            <person name="Floudas D."/>
            <person name="Copeland A."/>
            <person name="Barry K.W."/>
            <person name="Cichocki N."/>
            <person name="Veneault-Fourrey C."/>
            <person name="LaButti K."/>
            <person name="Lindquist E.A."/>
            <person name="Lipzen A."/>
            <person name="Lundell T."/>
            <person name="Morin E."/>
            <person name="Murat C."/>
            <person name="Sun H."/>
            <person name="Tunlid A."/>
            <person name="Henrissat B."/>
            <person name="Grigoriev I.V."/>
            <person name="Hibbett D.S."/>
            <person name="Martin F."/>
            <person name="Nordberg H.P."/>
            <person name="Cantor M.N."/>
            <person name="Hua S.X."/>
        </authorList>
    </citation>
    <scope>NUCLEOTIDE SEQUENCE [LARGE SCALE GENOMIC DNA]</scope>
    <source>
        <strain evidence="9 10">MAFF 305830</strain>
    </source>
</reference>
<feature type="region of interest" description="Disordered" evidence="7">
    <location>
        <begin position="147"/>
        <end position="214"/>
    </location>
</feature>
<dbReference type="GO" id="GO:0000981">
    <property type="term" value="F:DNA-binding transcription factor activity, RNA polymerase II-specific"/>
    <property type="evidence" value="ECO:0007669"/>
    <property type="project" value="TreeGrafter"/>
</dbReference>
<keyword evidence="3" id="KW-0238">DNA-binding</keyword>
<evidence type="ECO:0000256" key="7">
    <source>
        <dbReference type="SAM" id="MobiDB-lite"/>
    </source>
</evidence>
<feature type="compositionally biased region" description="Pro residues" evidence="7">
    <location>
        <begin position="101"/>
        <end position="111"/>
    </location>
</feature>
<feature type="coiled-coil region" evidence="6">
    <location>
        <begin position="239"/>
        <end position="314"/>
    </location>
</feature>
<evidence type="ECO:0000256" key="6">
    <source>
        <dbReference type="SAM" id="Coils"/>
    </source>
</evidence>
<dbReference type="PANTHER" id="PTHR15741">
    <property type="entry name" value="BASIC HELIX-LOOP-HELIX ZIP TRANSCRIPTION FACTOR"/>
    <property type="match status" value="1"/>
</dbReference>
<dbReference type="GO" id="GO:0005634">
    <property type="term" value="C:nucleus"/>
    <property type="evidence" value="ECO:0007669"/>
    <property type="project" value="UniProtKB-SubCell"/>
</dbReference>
<evidence type="ECO:0000313" key="9">
    <source>
        <dbReference type="EMBL" id="KIM21546.1"/>
    </source>
</evidence>
<keyword evidence="6" id="KW-0175">Coiled coil</keyword>
<feature type="compositionally biased region" description="Low complexity" evidence="7">
    <location>
        <begin position="154"/>
        <end position="164"/>
    </location>
</feature>
<feature type="region of interest" description="Disordered" evidence="7">
    <location>
        <begin position="343"/>
        <end position="384"/>
    </location>
</feature>
<gene>
    <name evidence="9" type="ORF">M408DRAFT_333408</name>
</gene>
<feature type="region of interest" description="Disordered" evidence="7">
    <location>
        <begin position="88"/>
        <end position="129"/>
    </location>
</feature>
<dbReference type="Pfam" id="PF00010">
    <property type="entry name" value="HLH"/>
    <property type="match status" value="1"/>
</dbReference>
<dbReference type="Proteomes" id="UP000054097">
    <property type="component" value="Unassembled WGS sequence"/>
</dbReference>
<dbReference type="SMART" id="SM00353">
    <property type="entry name" value="HLH"/>
    <property type="match status" value="1"/>
</dbReference>
<dbReference type="GO" id="GO:0000978">
    <property type="term" value="F:RNA polymerase II cis-regulatory region sequence-specific DNA binding"/>
    <property type="evidence" value="ECO:0007669"/>
    <property type="project" value="TreeGrafter"/>
</dbReference>
<dbReference type="SUPFAM" id="SSF47459">
    <property type="entry name" value="HLH, helix-loop-helix DNA-binding domain"/>
    <property type="match status" value="1"/>
</dbReference>
<feature type="domain" description="BHLH" evidence="8">
    <location>
        <begin position="233"/>
        <end position="283"/>
    </location>
</feature>
<protein>
    <recommendedName>
        <fullName evidence="8">BHLH domain-containing protein</fullName>
    </recommendedName>
</protein>
<dbReference type="EMBL" id="KN824380">
    <property type="protein sequence ID" value="KIM21546.1"/>
    <property type="molecule type" value="Genomic_DNA"/>
</dbReference>
<dbReference type="InterPro" id="IPR036638">
    <property type="entry name" value="HLH_DNA-bd_sf"/>
</dbReference>
<keyword evidence="4" id="KW-0804">Transcription</keyword>
<dbReference type="InterPro" id="IPR052207">
    <property type="entry name" value="Max-like/E-box_TFs"/>
</dbReference>
<comment type="subcellular location">
    <subcellularLocation>
        <location evidence="1">Nucleus</location>
    </subcellularLocation>
</comment>
<dbReference type="AlphaFoldDB" id="A0A0C3AQL9"/>
<organism evidence="9 10">
    <name type="scientific">Serendipita vermifera MAFF 305830</name>
    <dbReference type="NCBI Taxonomy" id="933852"/>
    <lineage>
        <taxon>Eukaryota</taxon>
        <taxon>Fungi</taxon>
        <taxon>Dikarya</taxon>
        <taxon>Basidiomycota</taxon>
        <taxon>Agaricomycotina</taxon>
        <taxon>Agaricomycetes</taxon>
        <taxon>Sebacinales</taxon>
        <taxon>Serendipitaceae</taxon>
        <taxon>Serendipita</taxon>
    </lineage>
</organism>
<keyword evidence="5" id="KW-0539">Nucleus</keyword>
<dbReference type="GO" id="GO:0046983">
    <property type="term" value="F:protein dimerization activity"/>
    <property type="evidence" value="ECO:0007669"/>
    <property type="project" value="InterPro"/>
</dbReference>
<name>A0A0C3AQL9_SERVB</name>
<dbReference type="PANTHER" id="PTHR15741:SF27">
    <property type="entry name" value="TRANSCRIPTION FACTOR AP-4"/>
    <property type="match status" value="1"/>
</dbReference>
<evidence type="ECO:0000256" key="5">
    <source>
        <dbReference type="ARBA" id="ARBA00023242"/>
    </source>
</evidence>
<accession>A0A0C3AQL9</accession>
<evidence type="ECO:0000259" key="8">
    <source>
        <dbReference type="PROSITE" id="PS50888"/>
    </source>
</evidence>
<proteinExistence type="predicted"/>
<dbReference type="HOGENOM" id="CLU_052375_0_0_1"/>
<dbReference type="OrthoDB" id="5778525at2759"/>
<dbReference type="PROSITE" id="PS50888">
    <property type="entry name" value="BHLH"/>
    <property type="match status" value="1"/>
</dbReference>
<evidence type="ECO:0000313" key="10">
    <source>
        <dbReference type="Proteomes" id="UP000054097"/>
    </source>
</evidence>
<feature type="compositionally biased region" description="Acidic residues" evidence="7">
    <location>
        <begin position="363"/>
        <end position="376"/>
    </location>
</feature>
<evidence type="ECO:0000256" key="3">
    <source>
        <dbReference type="ARBA" id="ARBA00023125"/>
    </source>
</evidence>
<sequence>MDQNGQPIGHAYAYYSSGEEDYVAATGVAYGGQVQHQYVMQNPNMDMNQMRPQMQQQQLQMQHPTYTLQPHHPSLQHHQMTQVQYDPNANVGPIYHQPIASTPPPPSPYDPVSPASLSDHSASGTESAGAISARVGGVPLMPATRVYHAHSHSHSSQSSTSSLHGGEHPYANPHYTAISRGHSRTRSIDSRSVGTTPPPGHPHAAPISDDDNERPDLLETYVDKISLHNRKESTRRQRIQAEQRRRDELRDGYSRLKEVLPISTSKSSKVSLIERARGHILDMDAENAALREEVEKLKKEVQRLEKMSEQLALSVAVKPKAPGVAATAADAIEISDSPSVISIRGESEPAEHISIASTASPMEEVESTPEPADDSERELTPAPA</sequence>
<keyword evidence="2" id="KW-0805">Transcription regulation</keyword>
<dbReference type="InterPro" id="IPR011598">
    <property type="entry name" value="bHLH_dom"/>
</dbReference>
<dbReference type="STRING" id="933852.A0A0C3AQL9"/>
<evidence type="ECO:0000256" key="4">
    <source>
        <dbReference type="ARBA" id="ARBA00023163"/>
    </source>
</evidence>
<evidence type="ECO:0000256" key="1">
    <source>
        <dbReference type="ARBA" id="ARBA00004123"/>
    </source>
</evidence>
<reference evidence="10" key="2">
    <citation type="submission" date="2015-01" db="EMBL/GenBank/DDBJ databases">
        <title>Evolutionary Origins and Diversification of the Mycorrhizal Mutualists.</title>
        <authorList>
            <consortium name="DOE Joint Genome Institute"/>
            <consortium name="Mycorrhizal Genomics Consortium"/>
            <person name="Kohler A."/>
            <person name="Kuo A."/>
            <person name="Nagy L.G."/>
            <person name="Floudas D."/>
            <person name="Copeland A."/>
            <person name="Barry K.W."/>
            <person name="Cichocki N."/>
            <person name="Veneault-Fourrey C."/>
            <person name="LaButti K."/>
            <person name="Lindquist E.A."/>
            <person name="Lipzen A."/>
            <person name="Lundell T."/>
            <person name="Morin E."/>
            <person name="Murat C."/>
            <person name="Riley R."/>
            <person name="Ohm R."/>
            <person name="Sun H."/>
            <person name="Tunlid A."/>
            <person name="Henrissat B."/>
            <person name="Grigoriev I.V."/>
            <person name="Hibbett D.S."/>
            <person name="Martin F."/>
        </authorList>
    </citation>
    <scope>NUCLEOTIDE SEQUENCE [LARGE SCALE GENOMIC DNA]</scope>
    <source>
        <strain evidence="10">MAFF 305830</strain>
    </source>
</reference>
<dbReference type="Gene3D" id="4.10.280.10">
    <property type="entry name" value="Helix-loop-helix DNA-binding domain"/>
    <property type="match status" value="1"/>
</dbReference>
<keyword evidence="10" id="KW-1185">Reference proteome</keyword>